<dbReference type="InterPro" id="IPR029465">
    <property type="entry name" value="ATPgrasp_TupA"/>
</dbReference>
<evidence type="ECO:0000313" key="1">
    <source>
        <dbReference type="EMBL" id="SEO95074.1"/>
    </source>
</evidence>
<gene>
    <name evidence="1" type="ORF">SAMN02910314_01714</name>
</gene>
<dbReference type="STRING" id="79604.AAY81_01360"/>
<dbReference type="AlphaFoldDB" id="A0A172RWD0"/>
<accession>A0A172RWD0</accession>
<proteinExistence type="predicted"/>
<dbReference type="RefSeq" id="WP_066660482.1">
    <property type="nucleotide sequence ID" value="NZ_CP011402.1"/>
</dbReference>
<dbReference type="OrthoDB" id="9791827at2"/>
<organism evidence="1 2">
    <name type="scientific">Denitrobacterium detoxificans</name>
    <dbReference type="NCBI Taxonomy" id="79604"/>
    <lineage>
        <taxon>Bacteria</taxon>
        <taxon>Bacillati</taxon>
        <taxon>Actinomycetota</taxon>
        <taxon>Coriobacteriia</taxon>
        <taxon>Eggerthellales</taxon>
        <taxon>Eggerthellaceae</taxon>
        <taxon>Denitrobacterium</taxon>
    </lineage>
</organism>
<dbReference type="Proteomes" id="UP000182975">
    <property type="component" value="Unassembled WGS sequence"/>
</dbReference>
<sequence length="296" mass="34577">MNRLFRLVRYWIHRHLHPVNERTLCSQSLLERELDWAYYARYGEHPNLQDPTTFNEKMQWLKIHDAVPLKTICADKLAVRPYVAQRVGEEVLPQVFRTWERAEDVDFHGLPASFVLKANHGSGMMSMVNDMAAADMQATREACAQWLDTDFALTMLERWYSDIPRKVFAEELLDDIEWEYQVWCFNGKARYVGAMHDPHGSNEKQFFTPDWKRQPFVSSLPILEGEVERPDDLETLLDYSERLAADFAFVRVDWYSCTQGLRFSELTFTPAGGFVQWTPREYDAKLGALLNLPAEN</sequence>
<dbReference type="EMBL" id="FOEC01000013">
    <property type="protein sequence ID" value="SEO95074.1"/>
    <property type="molecule type" value="Genomic_DNA"/>
</dbReference>
<keyword evidence="2" id="KW-1185">Reference proteome</keyword>
<dbReference type="KEGG" id="ddt:AAY81_01360"/>
<name>A0A172RWD0_9ACTN</name>
<evidence type="ECO:0000313" key="2">
    <source>
        <dbReference type="Proteomes" id="UP000182975"/>
    </source>
</evidence>
<reference evidence="2" key="1">
    <citation type="submission" date="2016-10" db="EMBL/GenBank/DDBJ databases">
        <authorList>
            <person name="Varghese N."/>
        </authorList>
    </citation>
    <scope>NUCLEOTIDE SEQUENCE [LARGE SCALE GENOMIC DNA]</scope>
    <source>
        <strain evidence="2">DSM 21843</strain>
    </source>
</reference>
<protein>
    <submittedName>
        <fullName evidence="1">TupA-like ATPgrasp</fullName>
    </submittedName>
</protein>
<dbReference type="Pfam" id="PF14305">
    <property type="entry name" value="ATPgrasp_TupA"/>
    <property type="match status" value="1"/>
</dbReference>